<name>A0A9W6HCW3_9MICO</name>
<reference evidence="1" key="2">
    <citation type="submission" date="2023-01" db="EMBL/GenBank/DDBJ databases">
        <authorList>
            <person name="Sun Q."/>
            <person name="Evtushenko L."/>
        </authorList>
    </citation>
    <scope>NUCLEOTIDE SEQUENCE</scope>
    <source>
        <strain evidence="1">VKM Ac-1401</strain>
    </source>
</reference>
<accession>A0A9W6HCW3</accession>
<evidence type="ECO:0000313" key="2">
    <source>
        <dbReference type="Proteomes" id="UP001142372"/>
    </source>
</evidence>
<comment type="caution">
    <text evidence="1">The sequence shown here is derived from an EMBL/GenBank/DDBJ whole genome shotgun (WGS) entry which is preliminary data.</text>
</comment>
<evidence type="ECO:0008006" key="3">
    <source>
        <dbReference type="Google" id="ProtNLM"/>
    </source>
</evidence>
<dbReference type="EMBL" id="BSEN01000015">
    <property type="protein sequence ID" value="GLJ78245.1"/>
    <property type="molecule type" value="Genomic_DNA"/>
</dbReference>
<organism evidence="1 2">
    <name type="scientific">Leifsonia poae</name>
    <dbReference type="NCBI Taxonomy" id="110933"/>
    <lineage>
        <taxon>Bacteria</taxon>
        <taxon>Bacillati</taxon>
        <taxon>Actinomycetota</taxon>
        <taxon>Actinomycetes</taxon>
        <taxon>Micrococcales</taxon>
        <taxon>Microbacteriaceae</taxon>
        <taxon>Leifsonia</taxon>
    </lineage>
</organism>
<dbReference type="AlphaFoldDB" id="A0A9W6HCW3"/>
<dbReference type="InterPro" id="IPR027417">
    <property type="entry name" value="P-loop_NTPase"/>
</dbReference>
<keyword evidence="2" id="KW-1185">Reference proteome</keyword>
<dbReference type="Proteomes" id="UP001142372">
    <property type="component" value="Unassembled WGS sequence"/>
</dbReference>
<sequence length="166" mass="17893">MLRGNSGSGKSTVARELRRMLGDGVALVEQDYLARTVLGQQKTDAGGNQELIALVARHALHASDAVVVEGMLSSARYAAMLRDLASEPGVTAWFYYFDVPFDETVTRHATRDKAGSFGADELRQWFVEDDLLPFVRERLIPAQSSAADTAATIVAEAGLRPGTLPG</sequence>
<gene>
    <name evidence="1" type="ORF">GCM10017584_38190</name>
</gene>
<dbReference type="Pfam" id="PF13671">
    <property type="entry name" value="AAA_33"/>
    <property type="match status" value="1"/>
</dbReference>
<proteinExistence type="predicted"/>
<protein>
    <recommendedName>
        <fullName evidence="3">Kinase</fullName>
    </recommendedName>
</protein>
<dbReference type="SUPFAM" id="SSF52540">
    <property type="entry name" value="P-loop containing nucleoside triphosphate hydrolases"/>
    <property type="match status" value="1"/>
</dbReference>
<reference evidence="1" key="1">
    <citation type="journal article" date="2014" name="Int. J. Syst. Evol. Microbiol.">
        <title>Complete genome sequence of Corynebacterium casei LMG S-19264T (=DSM 44701T), isolated from a smear-ripened cheese.</title>
        <authorList>
            <consortium name="US DOE Joint Genome Institute (JGI-PGF)"/>
            <person name="Walter F."/>
            <person name="Albersmeier A."/>
            <person name="Kalinowski J."/>
            <person name="Ruckert C."/>
        </authorList>
    </citation>
    <scope>NUCLEOTIDE SEQUENCE</scope>
    <source>
        <strain evidence="1">VKM Ac-1401</strain>
    </source>
</reference>
<dbReference type="Gene3D" id="3.40.50.300">
    <property type="entry name" value="P-loop containing nucleotide triphosphate hydrolases"/>
    <property type="match status" value="1"/>
</dbReference>
<evidence type="ECO:0000313" key="1">
    <source>
        <dbReference type="EMBL" id="GLJ78245.1"/>
    </source>
</evidence>